<evidence type="ECO:0000313" key="5">
    <source>
        <dbReference type="Proteomes" id="UP000196402"/>
    </source>
</evidence>
<proteinExistence type="predicted"/>
<dbReference type="Proteomes" id="UP000196402">
    <property type="component" value="Chromosome 9"/>
</dbReference>
<dbReference type="VEuPathDB" id="PlasmoDB:PVPAM_090036600"/>
<evidence type="ECO:0000313" key="3">
    <source>
        <dbReference type="EMBL" id="SCO72802.1"/>
    </source>
</evidence>
<dbReference type="EMBL" id="LT635620">
    <property type="protein sequence ID" value="VUZ95984.1"/>
    <property type="molecule type" value="Genomic_DNA"/>
</dbReference>
<dbReference type="AlphaFoldDB" id="A0A1G4HD42"/>
<gene>
    <name evidence="3" type="ORF">PVC01_090035000</name>
    <name evidence="4" type="ORF">PVP01_0932500</name>
    <name evidence="2" type="ORF">PVT01_090035600</name>
    <name evidence="1" type="ORF">PVW1_090037000</name>
</gene>
<dbReference type="Proteomes" id="UP000779233">
    <property type="component" value="Unassembled WGS sequence"/>
</dbReference>
<dbReference type="Proteomes" id="UP000220605">
    <property type="component" value="Chromosome 9"/>
</dbReference>
<dbReference type="VEuPathDB" id="PlasmoDB:PVP01_0932500"/>
<evidence type="ECO:0000313" key="2">
    <source>
        <dbReference type="EMBL" id="SCO67415.1"/>
    </source>
</evidence>
<reference evidence="5 6" key="1">
    <citation type="submission" date="2016-07" db="EMBL/GenBank/DDBJ databases">
        <authorList>
            <consortium name="Pathogen Informatics"/>
        </authorList>
    </citation>
    <scope>NUCLEOTIDE SEQUENCE [LARGE SCALE GENOMIC DNA]</scope>
    <source>
        <strain evidence="1">PvW1</strain>
    </source>
</reference>
<protein>
    <submittedName>
        <fullName evidence="1">(malaria parasite P. vivax) hypothetical protein</fullName>
    </submittedName>
</protein>
<evidence type="ECO:0000313" key="1">
    <source>
        <dbReference type="EMBL" id="CAG9477023.1"/>
    </source>
</evidence>
<dbReference type="EMBL" id="CAJZCX010000007">
    <property type="protein sequence ID" value="CAG9477023.1"/>
    <property type="molecule type" value="Genomic_DNA"/>
</dbReference>
<dbReference type="OrthoDB" id="370564at2759"/>
<evidence type="ECO:0000313" key="6">
    <source>
        <dbReference type="Proteomes" id="UP000220605"/>
    </source>
</evidence>
<dbReference type="EMBL" id="LT615264">
    <property type="protein sequence ID" value="SCO72802.1"/>
    <property type="molecule type" value="Genomic_DNA"/>
</dbReference>
<accession>A0A1G4HD42</accession>
<evidence type="ECO:0000313" key="4">
    <source>
        <dbReference type="EMBL" id="VUZ95984.1"/>
    </source>
</evidence>
<dbReference type="VEuPathDB" id="PlasmoDB:PVW1_090037000"/>
<evidence type="ECO:0000313" key="7">
    <source>
        <dbReference type="Proteomes" id="UP000305196"/>
    </source>
</evidence>
<dbReference type="Proteomes" id="UP000305196">
    <property type="component" value="Chromosome 9"/>
</dbReference>
<sequence length="147" mass="17158">MEEQSPAGQFILFEGENDVNSDNFCYEYKEKPIGKRLSKAQSYKNLGSRNRMSKWACGDKAPFNFATWEITPRCSSHFAELKKEELNFFLSLYLLQSDLEMIGQHNLEDFLNNEDQRRRHKVPMLWLHDCTAAYSTSKRIGEGAQHK</sequence>
<name>A0A1G4HD42_PLAVI</name>
<dbReference type="VEuPathDB" id="PlasmoDB:PVX_092190"/>
<organism evidence="3 7">
    <name type="scientific">Plasmodium vivax</name>
    <name type="common">malaria parasite P. vivax</name>
    <dbReference type="NCBI Taxonomy" id="5855"/>
    <lineage>
        <taxon>Eukaryota</taxon>
        <taxon>Sar</taxon>
        <taxon>Alveolata</taxon>
        <taxon>Apicomplexa</taxon>
        <taxon>Aconoidasida</taxon>
        <taxon>Haemosporida</taxon>
        <taxon>Plasmodiidae</taxon>
        <taxon>Plasmodium</taxon>
        <taxon>Plasmodium (Plasmodium)</taxon>
    </lineage>
</organism>
<dbReference type="EMBL" id="LT615247">
    <property type="protein sequence ID" value="SCO67415.1"/>
    <property type="molecule type" value="Genomic_DNA"/>
</dbReference>